<comment type="caution">
    <text evidence="1">The sequence shown here is derived from an EMBL/GenBank/DDBJ whole genome shotgun (WGS) entry which is preliminary data.</text>
</comment>
<protein>
    <recommendedName>
        <fullName evidence="2">Transposase</fullName>
    </recommendedName>
</protein>
<gene>
    <name evidence="1" type="ORF">EZS27_042604</name>
</gene>
<reference evidence="1" key="1">
    <citation type="submission" date="2019-03" db="EMBL/GenBank/DDBJ databases">
        <title>Single cell metagenomics reveals metabolic interactions within the superorganism composed of flagellate Streblomastix strix and complex community of Bacteroidetes bacteria on its surface.</title>
        <authorList>
            <person name="Treitli S.C."/>
            <person name="Kolisko M."/>
            <person name="Husnik F."/>
            <person name="Keeling P."/>
            <person name="Hampl V."/>
        </authorList>
    </citation>
    <scope>NUCLEOTIDE SEQUENCE</scope>
    <source>
        <strain evidence="1">STM</strain>
    </source>
</reference>
<organism evidence="1">
    <name type="scientific">termite gut metagenome</name>
    <dbReference type="NCBI Taxonomy" id="433724"/>
    <lineage>
        <taxon>unclassified sequences</taxon>
        <taxon>metagenomes</taxon>
        <taxon>organismal metagenomes</taxon>
    </lineage>
</organism>
<sequence>MLSVKSLFSDIVLSYKAVYWHFRKWCRNGDWQNSWIQILSNHKSELDLSSADIDGSHTR</sequence>
<proteinExistence type="predicted"/>
<dbReference type="EMBL" id="SNRY01010452">
    <property type="protein sequence ID" value="KAA6305743.1"/>
    <property type="molecule type" value="Genomic_DNA"/>
</dbReference>
<evidence type="ECO:0000313" key="1">
    <source>
        <dbReference type="EMBL" id="KAA6305743.1"/>
    </source>
</evidence>
<name>A0A5J4PB51_9ZZZZ</name>
<feature type="non-terminal residue" evidence="1">
    <location>
        <position position="59"/>
    </location>
</feature>
<evidence type="ECO:0008006" key="2">
    <source>
        <dbReference type="Google" id="ProtNLM"/>
    </source>
</evidence>
<dbReference type="AlphaFoldDB" id="A0A5J4PB51"/>
<accession>A0A5J4PB51</accession>